<dbReference type="RefSeq" id="WP_160146751.1">
    <property type="nucleotide sequence ID" value="NZ_FNBI01000002.1"/>
</dbReference>
<protein>
    <submittedName>
        <fullName evidence="1">Uncharacterized protein</fullName>
    </submittedName>
</protein>
<evidence type="ECO:0000313" key="2">
    <source>
        <dbReference type="Proteomes" id="UP000436801"/>
    </source>
</evidence>
<reference evidence="1 2" key="1">
    <citation type="submission" date="2019-12" db="EMBL/GenBank/DDBJ databases">
        <authorList>
            <person name="Zheng J."/>
        </authorList>
    </citation>
    <scope>NUCLEOTIDE SEQUENCE [LARGE SCALE GENOMIC DNA]</scope>
    <source>
        <strain evidence="1 2">DSM 27347</strain>
    </source>
</reference>
<dbReference type="Proteomes" id="UP000436801">
    <property type="component" value="Unassembled WGS sequence"/>
</dbReference>
<accession>A0A6N8LTX4</accession>
<sequence length="51" mass="5541">MKQGNGIIVARPRVTDAIGAALRDAYTALPARNDDFMALLRQLDTATTRPN</sequence>
<proteinExistence type="predicted"/>
<dbReference type="AlphaFoldDB" id="A0A6N8LTX4"/>
<gene>
    <name evidence="1" type="ORF">GQR91_10025</name>
</gene>
<comment type="caution">
    <text evidence="1">The sequence shown here is derived from an EMBL/GenBank/DDBJ whole genome shotgun (WGS) entry which is preliminary data.</text>
</comment>
<dbReference type="EMBL" id="WSUT01000005">
    <property type="protein sequence ID" value="MWC43987.1"/>
    <property type="molecule type" value="Genomic_DNA"/>
</dbReference>
<evidence type="ECO:0000313" key="1">
    <source>
        <dbReference type="EMBL" id="MWC43987.1"/>
    </source>
</evidence>
<name>A0A6N8LTX4_9SPHN</name>
<organism evidence="1 2">
    <name type="scientific">Sphingomonas carotinifaciens</name>
    <dbReference type="NCBI Taxonomy" id="1166323"/>
    <lineage>
        <taxon>Bacteria</taxon>
        <taxon>Pseudomonadati</taxon>
        <taxon>Pseudomonadota</taxon>
        <taxon>Alphaproteobacteria</taxon>
        <taxon>Sphingomonadales</taxon>
        <taxon>Sphingomonadaceae</taxon>
        <taxon>Sphingomonas</taxon>
    </lineage>
</organism>
<dbReference type="OrthoDB" id="7578232at2"/>